<dbReference type="PANTHER" id="PTHR30468">
    <property type="entry name" value="ALPHA-KETOGLUTARATE-DEPENDENT SULFONATE DIOXYGENASE"/>
    <property type="match status" value="1"/>
</dbReference>
<organism evidence="7 8">
    <name type="scientific">Nocardioides plantarum</name>
    <dbReference type="NCBI Taxonomy" id="29299"/>
    <lineage>
        <taxon>Bacteria</taxon>
        <taxon>Bacillati</taxon>
        <taxon>Actinomycetota</taxon>
        <taxon>Actinomycetes</taxon>
        <taxon>Propionibacteriales</taxon>
        <taxon>Nocardioidaceae</taxon>
        <taxon>Nocardioides</taxon>
    </lineage>
</organism>
<keyword evidence="8" id="KW-1185">Reference proteome</keyword>
<name>A0ABV5KDN5_9ACTN</name>
<evidence type="ECO:0000256" key="5">
    <source>
        <dbReference type="ARBA" id="ARBA00023004"/>
    </source>
</evidence>
<dbReference type="RefSeq" id="WP_140011113.1">
    <property type="nucleotide sequence ID" value="NZ_JBHMDG010000022.1"/>
</dbReference>
<evidence type="ECO:0000313" key="7">
    <source>
        <dbReference type="EMBL" id="MFB9314537.1"/>
    </source>
</evidence>
<dbReference type="SUPFAM" id="SSF51197">
    <property type="entry name" value="Clavaminate synthase-like"/>
    <property type="match status" value="1"/>
</dbReference>
<evidence type="ECO:0000256" key="4">
    <source>
        <dbReference type="ARBA" id="ARBA00023002"/>
    </source>
</evidence>
<accession>A0ABV5KDN5</accession>
<dbReference type="Gene3D" id="3.60.130.10">
    <property type="entry name" value="Clavaminate synthase-like"/>
    <property type="match status" value="1"/>
</dbReference>
<keyword evidence="3 7" id="KW-0223">Dioxygenase</keyword>
<dbReference type="PANTHER" id="PTHR30468:SF1">
    <property type="entry name" value="ALPHA-KETOGLUTARATE-DEPENDENT SULFONATE DIOXYGENASE"/>
    <property type="match status" value="1"/>
</dbReference>
<dbReference type="EMBL" id="JBHMDG010000022">
    <property type="protein sequence ID" value="MFB9314537.1"/>
    <property type="molecule type" value="Genomic_DNA"/>
</dbReference>
<dbReference type="InterPro" id="IPR042098">
    <property type="entry name" value="TauD-like_sf"/>
</dbReference>
<comment type="caution">
    <text evidence="7">The sequence shown here is derived from an EMBL/GenBank/DDBJ whole genome shotgun (WGS) entry which is preliminary data.</text>
</comment>
<keyword evidence="4" id="KW-0560">Oxidoreductase</keyword>
<evidence type="ECO:0000313" key="8">
    <source>
        <dbReference type="Proteomes" id="UP001589750"/>
    </source>
</evidence>
<comment type="similarity">
    <text evidence="1">Belongs to the TfdA dioxygenase family.</text>
</comment>
<proteinExistence type="inferred from homology"/>
<evidence type="ECO:0000256" key="1">
    <source>
        <dbReference type="ARBA" id="ARBA00005896"/>
    </source>
</evidence>
<evidence type="ECO:0000256" key="3">
    <source>
        <dbReference type="ARBA" id="ARBA00022964"/>
    </source>
</evidence>
<dbReference type="InterPro" id="IPR003819">
    <property type="entry name" value="TauD/TfdA-like"/>
</dbReference>
<keyword evidence="2" id="KW-0479">Metal-binding</keyword>
<sequence length="264" mass="28546">MQIPELTVLDPVGVRVGGVQVADDPTALVPVLRELLAEHGVAVLPGQVLDDDRFLAFLQGFGELTFTAGETPLAGYPDLNVISNVGRWDSEAPPRSSFHVDTSYVSRPPAYTALRAVTVPEHGGATQFTNQYRAAETLPDDLRRRVEGRTITHVVTGVDLDAVGDGETSAAHPILRRHPVTGRESLYLTTPARCASVSGLDQAASDELVQLLLEHSTRPDNTLDHAWAHEDLVVWDNACVLHRADHTGVVGDRVMHRGMVASYG</sequence>
<dbReference type="Proteomes" id="UP001589750">
    <property type="component" value="Unassembled WGS sequence"/>
</dbReference>
<evidence type="ECO:0000259" key="6">
    <source>
        <dbReference type="Pfam" id="PF02668"/>
    </source>
</evidence>
<feature type="domain" description="TauD/TfdA-like" evidence="6">
    <location>
        <begin position="12"/>
        <end position="258"/>
    </location>
</feature>
<gene>
    <name evidence="7" type="ORF">ACFFRI_15885</name>
</gene>
<dbReference type="GO" id="GO:0051213">
    <property type="term" value="F:dioxygenase activity"/>
    <property type="evidence" value="ECO:0007669"/>
    <property type="project" value="UniProtKB-KW"/>
</dbReference>
<keyword evidence="5" id="KW-0408">Iron</keyword>
<reference evidence="7 8" key="1">
    <citation type="submission" date="2024-09" db="EMBL/GenBank/DDBJ databases">
        <authorList>
            <person name="Sun Q."/>
            <person name="Mori K."/>
        </authorList>
    </citation>
    <scope>NUCLEOTIDE SEQUENCE [LARGE SCALE GENOMIC DNA]</scope>
    <source>
        <strain evidence="7 8">JCM 9626</strain>
    </source>
</reference>
<dbReference type="Pfam" id="PF02668">
    <property type="entry name" value="TauD"/>
    <property type="match status" value="1"/>
</dbReference>
<evidence type="ECO:0000256" key="2">
    <source>
        <dbReference type="ARBA" id="ARBA00022723"/>
    </source>
</evidence>
<protein>
    <submittedName>
        <fullName evidence="7">TauD/TfdA dioxygenase family protein</fullName>
    </submittedName>
</protein>
<dbReference type="InterPro" id="IPR051323">
    <property type="entry name" value="AtsK-like"/>
</dbReference>